<proteinExistence type="predicted"/>
<name>A0ABN3EFD2_9ACTN</name>
<comment type="caution">
    <text evidence="1">The sequence shown here is derived from an EMBL/GenBank/DDBJ whole genome shotgun (WGS) entry which is preliminary data.</text>
</comment>
<organism evidence="1 2">
    <name type="scientific">Streptomyces indiaensis</name>
    <dbReference type="NCBI Taxonomy" id="284033"/>
    <lineage>
        <taxon>Bacteria</taxon>
        <taxon>Bacillati</taxon>
        <taxon>Actinomycetota</taxon>
        <taxon>Actinomycetes</taxon>
        <taxon>Kitasatosporales</taxon>
        <taxon>Streptomycetaceae</taxon>
        <taxon>Streptomyces</taxon>
    </lineage>
</organism>
<sequence>MLDLFTALAAEITPGTADTTARTPMLLHEDAPVAHGPGVFSDAVAEARDQAFLLAWIVSGAGGTVRTRPSGQPRSCFLLTVVP</sequence>
<keyword evidence="2" id="KW-1185">Reference proteome</keyword>
<evidence type="ECO:0000313" key="1">
    <source>
        <dbReference type="EMBL" id="GAA2256369.1"/>
    </source>
</evidence>
<reference evidence="1 2" key="1">
    <citation type="journal article" date="2019" name="Int. J. Syst. Evol. Microbiol.">
        <title>The Global Catalogue of Microorganisms (GCM) 10K type strain sequencing project: providing services to taxonomists for standard genome sequencing and annotation.</title>
        <authorList>
            <consortium name="The Broad Institute Genomics Platform"/>
            <consortium name="The Broad Institute Genome Sequencing Center for Infectious Disease"/>
            <person name="Wu L."/>
            <person name="Ma J."/>
        </authorList>
    </citation>
    <scope>NUCLEOTIDE SEQUENCE [LARGE SCALE GENOMIC DNA]</scope>
    <source>
        <strain evidence="1 2">JCM 3053</strain>
    </source>
</reference>
<dbReference type="EMBL" id="BAAART010000176">
    <property type="protein sequence ID" value="GAA2256369.1"/>
    <property type="molecule type" value="Genomic_DNA"/>
</dbReference>
<dbReference type="Proteomes" id="UP001501474">
    <property type="component" value="Unassembled WGS sequence"/>
</dbReference>
<gene>
    <name evidence="1" type="ORF">GCM10010104_61740</name>
</gene>
<protein>
    <submittedName>
        <fullName evidence="1">Uncharacterized protein</fullName>
    </submittedName>
</protein>
<evidence type="ECO:0000313" key="2">
    <source>
        <dbReference type="Proteomes" id="UP001501474"/>
    </source>
</evidence>
<accession>A0ABN3EFD2</accession>
<dbReference type="RefSeq" id="WP_308287439.1">
    <property type="nucleotide sequence ID" value="NZ_BAAART010000176.1"/>
</dbReference>